<dbReference type="InterPro" id="IPR008042">
    <property type="entry name" value="Retrotrans_Pao"/>
</dbReference>
<gene>
    <name evidence="3" type="ORF">X975_15167</name>
</gene>
<evidence type="ECO:0000256" key="1">
    <source>
        <dbReference type="SAM" id="MobiDB-lite"/>
    </source>
</evidence>
<dbReference type="EMBL" id="KK119209">
    <property type="protein sequence ID" value="KFM75076.1"/>
    <property type="molecule type" value="Genomic_DNA"/>
</dbReference>
<evidence type="ECO:0000313" key="4">
    <source>
        <dbReference type="Proteomes" id="UP000054359"/>
    </source>
</evidence>
<dbReference type="Pfam" id="PF18701">
    <property type="entry name" value="DUF5641"/>
    <property type="match status" value="1"/>
</dbReference>
<protein>
    <recommendedName>
        <fullName evidence="2">DUF5641 domain-containing protein</fullName>
    </recommendedName>
</protein>
<proteinExistence type="predicted"/>
<feature type="domain" description="DUF5641" evidence="2">
    <location>
        <begin position="544"/>
        <end position="628"/>
    </location>
</feature>
<dbReference type="OrthoDB" id="6428732at2759"/>
<evidence type="ECO:0000313" key="3">
    <source>
        <dbReference type="EMBL" id="KFM75076.1"/>
    </source>
</evidence>
<keyword evidence="4" id="KW-1185">Reference proteome</keyword>
<dbReference type="AlphaFoldDB" id="A0A087UCI7"/>
<reference evidence="3 4" key="1">
    <citation type="submission" date="2013-11" db="EMBL/GenBank/DDBJ databases">
        <title>Genome sequencing of Stegodyphus mimosarum.</title>
        <authorList>
            <person name="Bechsgaard J."/>
        </authorList>
    </citation>
    <scope>NUCLEOTIDE SEQUENCE [LARGE SCALE GENOMIC DNA]</scope>
</reference>
<organism evidence="3 4">
    <name type="scientific">Stegodyphus mimosarum</name>
    <name type="common">African social velvet spider</name>
    <dbReference type="NCBI Taxonomy" id="407821"/>
    <lineage>
        <taxon>Eukaryota</taxon>
        <taxon>Metazoa</taxon>
        <taxon>Ecdysozoa</taxon>
        <taxon>Arthropoda</taxon>
        <taxon>Chelicerata</taxon>
        <taxon>Arachnida</taxon>
        <taxon>Araneae</taxon>
        <taxon>Araneomorphae</taxon>
        <taxon>Entelegynae</taxon>
        <taxon>Eresoidea</taxon>
        <taxon>Eresidae</taxon>
        <taxon>Stegodyphus</taxon>
    </lineage>
</organism>
<feature type="region of interest" description="Disordered" evidence="1">
    <location>
        <begin position="138"/>
        <end position="222"/>
    </location>
</feature>
<dbReference type="PANTHER" id="PTHR47331">
    <property type="entry name" value="PHD-TYPE DOMAIN-CONTAINING PROTEIN"/>
    <property type="match status" value="1"/>
</dbReference>
<name>A0A087UCI7_STEMI</name>
<dbReference type="STRING" id="407821.A0A087UCI7"/>
<feature type="compositionally biased region" description="Basic and acidic residues" evidence="1">
    <location>
        <begin position="203"/>
        <end position="212"/>
    </location>
</feature>
<dbReference type="Pfam" id="PF05380">
    <property type="entry name" value="Peptidase_A17"/>
    <property type="match status" value="1"/>
</dbReference>
<accession>A0A087UCI7</accession>
<evidence type="ECO:0000259" key="2">
    <source>
        <dbReference type="Pfam" id="PF18701"/>
    </source>
</evidence>
<dbReference type="InterPro" id="IPR040676">
    <property type="entry name" value="DUF5641"/>
</dbReference>
<feature type="compositionally biased region" description="Polar residues" evidence="1">
    <location>
        <begin position="186"/>
        <end position="195"/>
    </location>
</feature>
<feature type="non-terminal residue" evidence="3">
    <location>
        <position position="632"/>
    </location>
</feature>
<sequence length="632" mass="73203">MLTPLDKLFFVQERAEEFKISGIQKLIREATGNMEVAQRKQKLYYDQKRRGVKYNVGDEVLKIKHNLSNAPEEKVGKFFPRFEGPFIIEKVTQAVVILKKNDGQRITRNVDQIKPFYNRNKMDIFKDFFQHPRQSIHIEDLPQRKQQEPTKMASKSQKKKASPQQSRTNKNQKCGFKRKTDDAGPSNKSSKQNEQGKPKVAKRTAETSERCLRSKQPRLQDENLPQGIEREFQTWLERLPFLNYCKISRRLVIGHFDECSITLHCFSDVSKLSYAACILLRAYFEGKASVQLVLCKSRVAPAKEVTVPRLELLGALIATRLYRQVIDALKLTKCQVYLWSDSSVDLTWIKKDSHWSVFVANRVTEIRRCTNPDDWHYVPRSSNAAGLLSRGCDAKMLLQSRWWEGPDWLKQEPDKWPLTEESELETDESTANSEKRKNVVSSVSCMTPNFTDTFTRFSGYYKNVRVLAWIIRFLNNSRSRKNEKCKELPSEEVSFAEKRLLYLIQAENFRKTDGKNLKGLLAFKDDFGLIRDLDIIDSKSLNRRVRYLQNLRNDLHSIFRNEYLAMLVHKIERKGDTLEVGDVVLIGTPEKRINWSLGLVVQVFPGADGHVRVAKVKTADGEKIRPSKTCTL</sequence>
<feature type="compositionally biased region" description="Basic and acidic residues" evidence="1">
    <location>
        <begin position="138"/>
        <end position="148"/>
    </location>
</feature>
<dbReference type="Proteomes" id="UP000054359">
    <property type="component" value="Unassembled WGS sequence"/>
</dbReference>